<dbReference type="InterPro" id="IPR029058">
    <property type="entry name" value="AB_hydrolase_fold"/>
</dbReference>
<dbReference type="RefSeq" id="WP_126351448.1">
    <property type="nucleotide sequence ID" value="NZ_RXPE01000005.1"/>
</dbReference>
<dbReference type="PROSITE" id="PS51257">
    <property type="entry name" value="PROKAR_LIPOPROTEIN"/>
    <property type="match status" value="1"/>
</dbReference>
<gene>
    <name evidence="2" type="ORF">EJ104_03865</name>
</gene>
<evidence type="ECO:0008006" key="4">
    <source>
        <dbReference type="Google" id="ProtNLM"/>
    </source>
</evidence>
<protein>
    <recommendedName>
        <fullName evidence="4">Alpha/beta hydrolase</fullName>
    </recommendedName>
</protein>
<evidence type="ECO:0000313" key="3">
    <source>
        <dbReference type="Proteomes" id="UP000277766"/>
    </source>
</evidence>
<feature type="transmembrane region" description="Helical" evidence="1">
    <location>
        <begin position="12"/>
        <end position="33"/>
    </location>
</feature>
<sequence length="314" mass="34125">MTSSRCSPTTRFLRRLMIGGLPLVLGSCMVVAVRPTSTGTLDFSGPAPDVVILGMSGHCAPPCVSPTDNYDNLGHNGTLDLLADAVSTAGYSVQVSGYTSSVRESFGSPRVSPEQRGWPALRRDYVRIRREWADDPPRLVLVGHSHGVPWLHQLVRQFPDQPVAALLDIDGVCGLWNLDHRAALMELSAELRGQPDIAQACQPLPPDERPGGVRVGPKDLVPWNVERGLEVQSFKGALVPEPAGDYPINVFWDQHANLRPDGSRRGLTTGTSVLEGHSHLADSGSRGMRWLAGELRRLAQEWRGQESSRAVPGE</sequence>
<evidence type="ECO:0000313" key="2">
    <source>
        <dbReference type="EMBL" id="RTR28993.1"/>
    </source>
</evidence>
<keyword evidence="1" id="KW-0812">Transmembrane</keyword>
<keyword evidence="3" id="KW-1185">Reference proteome</keyword>
<dbReference type="OrthoDB" id="68230at2"/>
<dbReference type="Proteomes" id="UP000277766">
    <property type="component" value="Unassembled WGS sequence"/>
</dbReference>
<dbReference type="Gene3D" id="3.40.50.1820">
    <property type="entry name" value="alpha/beta hydrolase"/>
    <property type="match status" value="1"/>
</dbReference>
<evidence type="ECO:0000256" key="1">
    <source>
        <dbReference type="SAM" id="Phobius"/>
    </source>
</evidence>
<accession>A0A431W0S1</accession>
<keyword evidence="1" id="KW-0472">Membrane</keyword>
<dbReference type="EMBL" id="RXPE01000005">
    <property type="protein sequence ID" value="RTR28993.1"/>
    <property type="molecule type" value="Genomic_DNA"/>
</dbReference>
<reference evidence="2 3" key="1">
    <citation type="submission" date="2018-12" db="EMBL/GenBank/DDBJ databases">
        <title>Deinococcus radiophilus ATCC 27603 genome sequencing and assembly.</title>
        <authorList>
            <person name="Maclea K.S."/>
            <person name="Maynard C.R."/>
        </authorList>
    </citation>
    <scope>NUCLEOTIDE SEQUENCE [LARGE SCALE GENOMIC DNA]</scope>
    <source>
        <strain evidence="2 3">ATCC 27603</strain>
    </source>
</reference>
<proteinExistence type="predicted"/>
<name>A0A431W0S1_9DEIO</name>
<organism evidence="2 3">
    <name type="scientific">Deinococcus radiophilus</name>
    <dbReference type="NCBI Taxonomy" id="32062"/>
    <lineage>
        <taxon>Bacteria</taxon>
        <taxon>Thermotogati</taxon>
        <taxon>Deinococcota</taxon>
        <taxon>Deinococci</taxon>
        <taxon>Deinococcales</taxon>
        <taxon>Deinococcaceae</taxon>
        <taxon>Deinococcus</taxon>
    </lineage>
</organism>
<comment type="caution">
    <text evidence="2">The sequence shown here is derived from an EMBL/GenBank/DDBJ whole genome shotgun (WGS) entry which is preliminary data.</text>
</comment>
<dbReference type="AlphaFoldDB" id="A0A431W0S1"/>
<dbReference type="SUPFAM" id="SSF53474">
    <property type="entry name" value="alpha/beta-Hydrolases"/>
    <property type="match status" value="1"/>
</dbReference>
<keyword evidence="1" id="KW-1133">Transmembrane helix</keyword>